<dbReference type="RefSeq" id="WP_394316548.1">
    <property type="nucleotide sequence ID" value="NZ_JBHMQV010000001.1"/>
</dbReference>
<proteinExistence type="predicted"/>
<dbReference type="PANTHER" id="PTHR33169:SF14">
    <property type="entry name" value="TRANSCRIPTIONAL REGULATOR RV3488"/>
    <property type="match status" value="1"/>
</dbReference>
<protein>
    <submittedName>
        <fullName evidence="3">PadR family transcriptional regulator</fullName>
    </submittedName>
</protein>
<feature type="domain" description="Transcription regulator PadR N-terminal" evidence="2">
    <location>
        <begin position="13"/>
        <end position="80"/>
    </location>
</feature>
<dbReference type="SUPFAM" id="SSF46785">
    <property type="entry name" value="Winged helix' DNA-binding domain"/>
    <property type="match status" value="1"/>
</dbReference>
<dbReference type="PANTHER" id="PTHR33169">
    <property type="entry name" value="PADR-FAMILY TRANSCRIPTIONAL REGULATOR"/>
    <property type="match status" value="1"/>
</dbReference>
<dbReference type="InterPro" id="IPR052509">
    <property type="entry name" value="Metal_resp_DNA-bind_regulator"/>
</dbReference>
<gene>
    <name evidence="3" type="ORF">ACFH04_03080</name>
</gene>
<dbReference type="InterPro" id="IPR005149">
    <property type="entry name" value="Tscrpt_reg_PadR_N"/>
</dbReference>
<keyword evidence="4" id="KW-1185">Reference proteome</keyword>
<dbReference type="Pfam" id="PF03551">
    <property type="entry name" value="PadR"/>
    <property type="match status" value="1"/>
</dbReference>
<evidence type="ECO:0000256" key="1">
    <source>
        <dbReference type="SAM" id="MobiDB-lite"/>
    </source>
</evidence>
<sequence>MRLSAPLERVLRVLLEDPAEPRYGYDLMKAARLASGTLYPMLARLQHEGLLVSEWEQPHTGDHSGRPPRKYYRLTGEGIRVARLELADSRFNAARTEGTAPPRRPATGGAW</sequence>
<dbReference type="Proteomes" id="UP001589887">
    <property type="component" value="Unassembled WGS sequence"/>
</dbReference>
<evidence type="ECO:0000313" key="4">
    <source>
        <dbReference type="Proteomes" id="UP001589887"/>
    </source>
</evidence>
<accession>A0ABV6TAC2</accession>
<dbReference type="EMBL" id="JBHMQV010000001">
    <property type="protein sequence ID" value="MFC0842722.1"/>
    <property type="molecule type" value="Genomic_DNA"/>
</dbReference>
<comment type="caution">
    <text evidence="3">The sequence shown here is derived from an EMBL/GenBank/DDBJ whole genome shotgun (WGS) entry which is preliminary data.</text>
</comment>
<dbReference type="Gene3D" id="1.10.10.10">
    <property type="entry name" value="Winged helix-like DNA-binding domain superfamily/Winged helix DNA-binding domain"/>
    <property type="match status" value="1"/>
</dbReference>
<dbReference type="InterPro" id="IPR036388">
    <property type="entry name" value="WH-like_DNA-bd_sf"/>
</dbReference>
<evidence type="ECO:0000259" key="2">
    <source>
        <dbReference type="Pfam" id="PF03551"/>
    </source>
</evidence>
<feature type="region of interest" description="Disordered" evidence="1">
    <location>
        <begin position="91"/>
        <end position="111"/>
    </location>
</feature>
<organism evidence="3 4">
    <name type="scientific">Streptomyces noboritoensis</name>
    <dbReference type="NCBI Taxonomy" id="67337"/>
    <lineage>
        <taxon>Bacteria</taxon>
        <taxon>Bacillati</taxon>
        <taxon>Actinomycetota</taxon>
        <taxon>Actinomycetes</taxon>
        <taxon>Kitasatosporales</taxon>
        <taxon>Streptomycetaceae</taxon>
        <taxon>Streptomyces</taxon>
    </lineage>
</organism>
<name>A0ABV6TAC2_9ACTN</name>
<evidence type="ECO:0000313" key="3">
    <source>
        <dbReference type="EMBL" id="MFC0842722.1"/>
    </source>
</evidence>
<reference evidence="3 4" key="1">
    <citation type="submission" date="2024-09" db="EMBL/GenBank/DDBJ databases">
        <authorList>
            <person name="Sun Q."/>
            <person name="Mori K."/>
        </authorList>
    </citation>
    <scope>NUCLEOTIDE SEQUENCE [LARGE SCALE GENOMIC DNA]</scope>
    <source>
        <strain evidence="3 4">JCM 4557</strain>
    </source>
</reference>
<dbReference type="InterPro" id="IPR036390">
    <property type="entry name" value="WH_DNA-bd_sf"/>
</dbReference>